<dbReference type="OrthoDB" id="6095431at2759"/>
<dbReference type="SMART" id="SM00184">
    <property type="entry name" value="RING"/>
    <property type="match status" value="1"/>
</dbReference>
<feature type="domain" description="RING-type" evidence="5">
    <location>
        <begin position="152"/>
        <end position="198"/>
    </location>
</feature>
<keyword evidence="1" id="KW-0479">Metal-binding</keyword>
<dbReference type="Proteomes" id="UP000298663">
    <property type="component" value="Unassembled WGS sequence"/>
</dbReference>
<proteinExistence type="predicted"/>
<dbReference type="PROSITE" id="PS50089">
    <property type="entry name" value="ZF_RING_2"/>
    <property type="match status" value="1"/>
</dbReference>
<evidence type="ECO:0000256" key="1">
    <source>
        <dbReference type="ARBA" id="ARBA00022723"/>
    </source>
</evidence>
<keyword evidence="7" id="KW-1185">Reference proteome</keyword>
<dbReference type="SUPFAM" id="SSF57850">
    <property type="entry name" value="RING/U-box"/>
    <property type="match status" value="1"/>
</dbReference>
<dbReference type="InterPro" id="IPR001841">
    <property type="entry name" value="Znf_RING"/>
</dbReference>
<keyword evidence="2 4" id="KW-0863">Zinc-finger</keyword>
<comment type="caution">
    <text evidence="6">The sequence shown here is derived from an EMBL/GenBank/DDBJ whole genome shotgun (WGS) entry which is preliminary data.</text>
</comment>
<organism evidence="6 7">
    <name type="scientific">Steinernema carpocapsae</name>
    <name type="common">Entomopathogenic nematode</name>
    <dbReference type="NCBI Taxonomy" id="34508"/>
    <lineage>
        <taxon>Eukaryota</taxon>
        <taxon>Metazoa</taxon>
        <taxon>Ecdysozoa</taxon>
        <taxon>Nematoda</taxon>
        <taxon>Chromadorea</taxon>
        <taxon>Rhabditida</taxon>
        <taxon>Tylenchina</taxon>
        <taxon>Panagrolaimomorpha</taxon>
        <taxon>Strongyloidoidea</taxon>
        <taxon>Steinernematidae</taxon>
        <taxon>Steinernema</taxon>
    </lineage>
</organism>
<dbReference type="EMBL" id="AZBU02000012">
    <property type="protein sequence ID" value="TKR59438.1"/>
    <property type="molecule type" value="Genomic_DNA"/>
</dbReference>
<evidence type="ECO:0000256" key="2">
    <source>
        <dbReference type="ARBA" id="ARBA00022771"/>
    </source>
</evidence>
<reference evidence="6 7" key="2">
    <citation type="journal article" date="2019" name="G3 (Bethesda)">
        <title>Hybrid Assembly of the Genome of the Entomopathogenic Nematode Steinernema carpocapsae Identifies the X-Chromosome.</title>
        <authorList>
            <person name="Serra L."/>
            <person name="Macchietto M."/>
            <person name="Macias-Munoz A."/>
            <person name="McGill C.J."/>
            <person name="Rodriguez I.M."/>
            <person name="Rodriguez B."/>
            <person name="Murad R."/>
            <person name="Mortazavi A."/>
        </authorList>
    </citation>
    <scope>NUCLEOTIDE SEQUENCE [LARGE SCALE GENOMIC DNA]</scope>
    <source>
        <strain evidence="6 7">ALL</strain>
    </source>
</reference>
<dbReference type="GO" id="GO:0008270">
    <property type="term" value="F:zinc ion binding"/>
    <property type="evidence" value="ECO:0007669"/>
    <property type="project" value="UniProtKB-KW"/>
</dbReference>
<evidence type="ECO:0000313" key="6">
    <source>
        <dbReference type="EMBL" id="TKR59438.1"/>
    </source>
</evidence>
<keyword evidence="3" id="KW-0862">Zinc</keyword>
<evidence type="ECO:0000313" key="7">
    <source>
        <dbReference type="Proteomes" id="UP000298663"/>
    </source>
</evidence>
<dbReference type="STRING" id="34508.A0A4U5LTN5"/>
<evidence type="ECO:0000256" key="3">
    <source>
        <dbReference type="ARBA" id="ARBA00022833"/>
    </source>
</evidence>
<dbReference type="PANTHER" id="PTHR47156:SF10">
    <property type="entry name" value="E3 UBIQUITIN-PROTEIN LIGASE TRIM-21-RELATED"/>
    <property type="match status" value="1"/>
</dbReference>
<evidence type="ECO:0000259" key="5">
    <source>
        <dbReference type="PROSITE" id="PS50089"/>
    </source>
</evidence>
<name>A0A4U5LTN5_STECR</name>
<dbReference type="AlphaFoldDB" id="A0A4U5LTN5"/>
<dbReference type="PANTHER" id="PTHR47156">
    <property type="entry name" value="PROTEIN CBG20824"/>
    <property type="match status" value="1"/>
</dbReference>
<dbReference type="InterPro" id="IPR027370">
    <property type="entry name" value="Znf-RING_euk"/>
</dbReference>
<reference evidence="6 7" key="1">
    <citation type="journal article" date="2015" name="Genome Biol.">
        <title>Comparative genomics of Steinernema reveals deeply conserved gene regulatory networks.</title>
        <authorList>
            <person name="Dillman A.R."/>
            <person name="Macchietto M."/>
            <person name="Porter C.F."/>
            <person name="Rogers A."/>
            <person name="Williams B."/>
            <person name="Antoshechkin I."/>
            <person name="Lee M.M."/>
            <person name="Goodwin Z."/>
            <person name="Lu X."/>
            <person name="Lewis E.E."/>
            <person name="Goodrich-Blair H."/>
            <person name="Stock S.P."/>
            <person name="Adams B.J."/>
            <person name="Sternberg P.W."/>
            <person name="Mortazavi A."/>
        </authorList>
    </citation>
    <scope>NUCLEOTIDE SEQUENCE [LARGE SCALE GENOMIC DNA]</scope>
    <source>
        <strain evidence="6 7">ALL</strain>
    </source>
</reference>
<protein>
    <recommendedName>
        <fullName evidence="5">RING-type domain-containing protein</fullName>
    </recommendedName>
</protein>
<gene>
    <name evidence="6" type="ORF">L596_029106</name>
</gene>
<sequence>MENGPETLESCVSNKNIFATFLYNARLYMLACKARRLQVYSSDLTSCNAKLDFEQENVNLGWQYTRTILIGNNLFVAQIRSGKLICYNIDMLDKQASRIHVEEDVDKIAFFDSKVVFARKSTKTLLTFDLFEKTTEVVLDIADLEQSPSFECPICLERADTPKIFPVCGHSICSGCEEILAVVDLIQQTKTLACPECRKSIVLPLGENLPTNWALKKHVALKTFTSSETFDTLNCLTCKALLNKESAFHCDFCALENQTVDWVLCGACAINGHRGHMDHVKNAVFVSTSDKSKKLSSILCSFERLSMEKADTMKQLKENVEAFYTSADREMKAINKKLRELHRLSAVTENALNAESEKLENQRTLLYQKKAKFDEWKKTVLDGFSQLSSTSS</sequence>
<evidence type="ECO:0000256" key="4">
    <source>
        <dbReference type="PROSITE-ProRule" id="PRU00175"/>
    </source>
</evidence>
<dbReference type="InterPro" id="IPR052667">
    <property type="entry name" value="E3_ubiquitin-ligase_RING"/>
</dbReference>
<dbReference type="Gene3D" id="3.30.40.10">
    <property type="entry name" value="Zinc/RING finger domain, C3HC4 (zinc finger)"/>
    <property type="match status" value="1"/>
</dbReference>
<dbReference type="Pfam" id="PF13445">
    <property type="entry name" value="zf-RING_UBOX"/>
    <property type="match status" value="1"/>
</dbReference>
<dbReference type="InterPro" id="IPR013083">
    <property type="entry name" value="Znf_RING/FYVE/PHD"/>
</dbReference>
<accession>A0A4U5LTN5</accession>